<dbReference type="InterPro" id="IPR017896">
    <property type="entry name" value="4Fe4S_Fe-S-bd"/>
</dbReference>
<accession>A0A2W6P008</accession>
<protein>
    <submittedName>
        <fullName evidence="11">Dimethylsulfoxide reductase subunit B</fullName>
    </submittedName>
</protein>
<sequence length="138" mass="15522">MTTQYGFFIDSSRCTGCKTCELACKDFKDLGPEVSFRRIYEYAGGDWQEDNGVWHQNVFAYYLSISCNHCDDPACTKVCPSGAMHKREDGFVVVDEDVCIGCRYCHMACPYGAPQYNAEKGHMTKCDGCYSRVAEGKQ</sequence>
<dbReference type="EMBL" id="QKWZ01001030">
    <property type="protein sequence ID" value="PZT61238.1"/>
    <property type="molecule type" value="Genomic_DNA"/>
</dbReference>
<dbReference type="GO" id="GO:0046872">
    <property type="term" value="F:metal ion binding"/>
    <property type="evidence" value="ECO:0007669"/>
    <property type="project" value="UniProtKB-KW"/>
</dbReference>
<dbReference type="InterPro" id="IPR050954">
    <property type="entry name" value="ET_IronSulfur_Cluster-Binding"/>
</dbReference>
<comment type="function">
    <text evidence="2">Electron transfer subunit of the terminal reductase during anaerobic growth on various sulfoxide and N-oxide compounds.</text>
</comment>
<dbReference type="PROSITE" id="PS51379">
    <property type="entry name" value="4FE4S_FER_2"/>
    <property type="match status" value="3"/>
</dbReference>
<keyword evidence="7" id="KW-0249">Electron transport</keyword>
<dbReference type="FunFam" id="3.30.70.20:FF:000003">
    <property type="entry name" value="Dimethyl sulfoxide reductase subunit B"/>
    <property type="match status" value="1"/>
</dbReference>
<evidence type="ECO:0000259" key="10">
    <source>
        <dbReference type="PROSITE" id="PS51379"/>
    </source>
</evidence>
<evidence type="ECO:0000256" key="9">
    <source>
        <dbReference type="ARBA" id="ARBA00023014"/>
    </source>
</evidence>
<organism evidence="11 12">
    <name type="scientific">Escherichia coli</name>
    <dbReference type="NCBI Taxonomy" id="562"/>
    <lineage>
        <taxon>Bacteria</taxon>
        <taxon>Pseudomonadati</taxon>
        <taxon>Pseudomonadota</taxon>
        <taxon>Gammaproteobacteria</taxon>
        <taxon>Enterobacterales</taxon>
        <taxon>Enterobacteriaceae</taxon>
        <taxon>Escherichia</taxon>
    </lineage>
</organism>
<evidence type="ECO:0000256" key="8">
    <source>
        <dbReference type="ARBA" id="ARBA00023004"/>
    </source>
</evidence>
<dbReference type="PANTHER" id="PTHR43177:SF5">
    <property type="entry name" value="ANAEROBIC DIMETHYL SULFOXIDE REDUCTASE CHAIN B-RELATED"/>
    <property type="match status" value="1"/>
</dbReference>
<dbReference type="Pfam" id="PF13247">
    <property type="entry name" value="Fer4_11"/>
    <property type="match status" value="1"/>
</dbReference>
<dbReference type="Proteomes" id="UP000249482">
    <property type="component" value="Unassembled WGS sequence"/>
</dbReference>
<dbReference type="NCBIfam" id="TIGR02951">
    <property type="entry name" value="DMSO_dmsB"/>
    <property type="match status" value="1"/>
</dbReference>
<reference evidence="11 12" key="1">
    <citation type="submission" date="2018-06" db="EMBL/GenBank/DDBJ databases">
        <title>Draft genome sequence of mcr-1-harboring Escherichia coli isolated from wound infection of a hospitalized patient, in Bolivia.</title>
        <authorList>
            <person name="Munoz M.E."/>
            <person name="Moura Q."/>
            <person name="Ventura P.R.M."/>
            <person name="Bustos L.R."/>
            <person name="Ovando B.G."/>
            <person name="Terrazas D.I.V."/>
            <person name="Yarhui N.B."/>
            <person name="Cerdeira L."/>
            <person name="Lincopan N."/>
        </authorList>
    </citation>
    <scope>NUCLEOTIDE SEQUENCE [LARGE SCALE GENOMIC DNA]</scope>
    <source>
        <strain evidence="11 12">EcMLT</strain>
    </source>
</reference>
<dbReference type="GO" id="GO:0009061">
    <property type="term" value="P:anaerobic respiration"/>
    <property type="evidence" value="ECO:0007669"/>
    <property type="project" value="UniProtKB-ARBA"/>
</dbReference>
<dbReference type="Gene3D" id="3.30.70.20">
    <property type="match status" value="2"/>
</dbReference>
<dbReference type="CDD" id="cd16371">
    <property type="entry name" value="DMSOR_beta_like"/>
    <property type="match status" value="1"/>
</dbReference>
<dbReference type="InterPro" id="IPR014297">
    <property type="entry name" value="DMSO_DmsB"/>
</dbReference>
<dbReference type="InterPro" id="IPR017900">
    <property type="entry name" value="4Fe4S_Fe_S_CS"/>
</dbReference>
<keyword evidence="5" id="KW-0479">Metal-binding</keyword>
<keyword evidence="9" id="KW-0411">Iron-sulfur</keyword>
<feature type="non-terminal residue" evidence="11">
    <location>
        <position position="138"/>
    </location>
</feature>
<comment type="cofactor">
    <cofactor evidence="1">
        <name>[4Fe-4S] cluster</name>
        <dbReference type="ChEBI" id="CHEBI:49883"/>
    </cofactor>
</comment>
<dbReference type="GO" id="GO:0016491">
    <property type="term" value="F:oxidoreductase activity"/>
    <property type="evidence" value="ECO:0007669"/>
    <property type="project" value="UniProtKB-ARBA"/>
</dbReference>
<evidence type="ECO:0000256" key="7">
    <source>
        <dbReference type="ARBA" id="ARBA00022982"/>
    </source>
</evidence>
<feature type="domain" description="4Fe-4S ferredoxin-type" evidence="10">
    <location>
        <begin position="5"/>
        <end position="33"/>
    </location>
</feature>
<dbReference type="GO" id="GO:0051539">
    <property type="term" value="F:4 iron, 4 sulfur cluster binding"/>
    <property type="evidence" value="ECO:0007669"/>
    <property type="project" value="UniProtKB-KW"/>
</dbReference>
<evidence type="ECO:0000256" key="6">
    <source>
        <dbReference type="ARBA" id="ARBA00022737"/>
    </source>
</evidence>
<keyword evidence="8" id="KW-0408">Iron</keyword>
<dbReference type="PROSITE" id="PS00198">
    <property type="entry name" value="4FE4S_FER_1"/>
    <property type="match status" value="1"/>
</dbReference>
<evidence type="ECO:0000256" key="1">
    <source>
        <dbReference type="ARBA" id="ARBA00001966"/>
    </source>
</evidence>
<keyword evidence="3" id="KW-0813">Transport</keyword>
<evidence type="ECO:0000256" key="4">
    <source>
        <dbReference type="ARBA" id="ARBA00022485"/>
    </source>
</evidence>
<dbReference type="PANTHER" id="PTHR43177">
    <property type="entry name" value="PROTEIN NRFC"/>
    <property type="match status" value="1"/>
</dbReference>
<evidence type="ECO:0000256" key="3">
    <source>
        <dbReference type="ARBA" id="ARBA00022448"/>
    </source>
</evidence>
<dbReference type="SUPFAM" id="SSF54862">
    <property type="entry name" value="4Fe-4S ferredoxins"/>
    <property type="match status" value="1"/>
</dbReference>
<dbReference type="Pfam" id="PF12797">
    <property type="entry name" value="Fer4_2"/>
    <property type="match status" value="1"/>
</dbReference>
<dbReference type="AlphaFoldDB" id="A0A2W6P008"/>
<evidence type="ECO:0000256" key="2">
    <source>
        <dbReference type="ARBA" id="ARBA00003584"/>
    </source>
</evidence>
<gene>
    <name evidence="11" type="primary">dmsB</name>
    <name evidence="11" type="ORF">DNQ45_27765</name>
</gene>
<evidence type="ECO:0000256" key="5">
    <source>
        <dbReference type="ARBA" id="ARBA00022723"/>
    </source>
</evidence>
<feature type="domain" description="4Fe-4S ferredoxin-type" evidence="10">
    <location>
        <begin position="59"/>
        <end position="89"/>
    </location>
</feature>
<proteinExistence type="predicted"/>
<feature type="domain" description="4Fe-4S ferredoxin-type" evidence="10">
    <location>
        <begin position="90"/>
        <end position="119"/>
    </location>
</feature>
<keyword evidence="4" id="KW-0004">4Fe-4S</keyword>
<comment type="caution">
    <text evidence="11">The sequence shown here is derived from an EMBL/GenBank/DDBJ whole genome shotgun (WGS) entry which is preliminary data.</text>
</comment>
<keyword evidence="6" id="KW-0677">Repeat</keyword>
<evidence type="ECO:0000313" key="12">
    <source>
        <dbReference type="Proteomes" id="UP000249482"/>
    </source>
</evidence>
<name>A0A2W6P008_ECOLX</name>
<evidence type="ECO:0000313" key="11">
    <source>
        <dbReference type="EMBL" id="PZT61238.1"/>
    </source>
</evidence>